<evidence type="ECO:0000313" key="3">
    <source>
        <dbReference type="EMBL" id="MRG89343.1"/>
    </source>
</evidence>
<comment type="caution">
    <text evidence="1">The sequence shown here is derived from an EMBL/GenBank/DDBJ whole genome shotgun (WGS) entry which is preliminary data.</text>
</comment>
<evidence type="ECO:0000313" key="8">
    <source>
        <dbReference type="Proteomes" id="UP000095141"/>
    </source>
</evidence>
<dbReference type="EMBL" id="SRKR01000006">
    <property type="protein sequence ID" value="TGB11438.1"/>
    <property type="molecule type" value="Genomic_DNA"/>
</dbReference>
<evidence type="ECO:0000313" key="2">
    <source>
        <dbReference type="EMBL" id="MRG74591.1"/>
    </source>
</evidence>
<reference evidence="6" key="5">
    <citation type="submission" date="2019-04" db="EMBL/GenBank/DDBJ databases">
        <authorList>
            <person name="Bisanz J.E."/>
            <person name="Chagwedera N.D."/>
            <person name="Chawla A."/>
            <person name="Turnbaugh P.J."/>
        </authorList>
    </citation>
    <scope>NUCLEOTIDE SEQUENCE</scope>
    <source>
        <strain evidence="6">I8-5</strain>
    </source>
</reference>
<dbReference type="EMBL" id="WJMV01000004">
    <property type="protein sequence ID" value="MRG74591.1"/>
    <property type="molecule type" value="Genomic_DNA"/>
</dbReference>
<evidence type="ECO:0000313" key="11">
    <source>
        <dbReference type="Proteomes" id="UP000460207"/>
    </source>
</evidence>
<dbReference type="PATRIC" id="fig|1598.90.peg.990"/>
<protein>
    <submittedName>
        <fullName evidence="1">Uncharacterized protein</fullName>
    </submittedName>
</protein>
<name>A0A073K2B9_LIMRT</name>
<accession>A0A073K2B9</accession>
<organism evidence="1 7">
    <name type="scientific">Limosilactobacillus reuteri</name>
    <name type="common">Lactobacillus reuteri</name>
    <dbReference type="NCBI Taxonomy" id="1598"/>
    <lineage>
        <taxon>Bacteria</taxon>
        <taxon>Bacillati</taxon>
        <taxon>Bacillota</taxon>
        <taxon>Bacilli</taxon>
        <taxon>Lactobacillales</taxon>
        <taxon>Lactobacillaceae</taxon>
        <taxon>Limosilactobacillus</taxon>
    </lineage>
</organism>
<gene>
    <name evidence="4" type="ORF">BFD03_06125</name>
    <name evidence="5" type="ORF">C5O77_05570</name>
    <name evidence="6" type="ORF">E5F87_04260</name>
    <name evidence="3" type="ORF">GIX76_04975</name>
    <name evidence="2" type="ORF">GIX79_02230</name>
    <name evidence="1" type="ORF">LR3_07795</name>
</gene>
<dbReference type="EMBL" id="MCNS01000009">
    <property type="protein sequence ID" value="OCX47634.1"/>
    <property type="molecule type" value="Genomic_DNA"/>
</dbReference>
<dbReference type="Proteomes" id="UP000452188">
    <property type="component" value="Unassembled WGS sequence"/>
</dbReference>
<sequence>MFYNNFDNVHGEDRYGMVGKTGDPFREECELGISCYQCHEQPLVIAERNWMDTNNDDSQRYQIVVVCEHCGAVDEFIVNDGREHQISKLKRSKYQPTEKNIINKGTVD</sequence>
<dbReference type="EMBL" id="WJND01000006">
    <property type="protein sequence ID" value="MRG89343.1"/>
    <property type="molecule type" value="Genomic_DNA"/>
</dbReference>
<evidence type="ECO:0000313" key="4">
    <source>
        <dbReference type="EMBL" id="OCX47634.1"/>
    </source>
</evidence>
<dbReference type="EMBL" id="PTLS01000027">
    <property type="protein sequence ID" value="RMX25647.1"/>
    <property type="molecule type" value="Genomic_DNA"/>
</dbReference>
<evidence type="ECO:0000313" key="5">
    <source>
        <dbReference type="EMBL" id="RMX25647.1"/>
    </source>
</evidence>
<dbReference type="AlphaFoldDB" id="A0A073K2B9"/>
<proteinExistence type="predicted"/>
<evidence type="ECO:0000313" key="9">
    <source>
        <dbReference type="Proteomes" id="UP000276940"/>
    </source>
</evidence>
<reference evidence="10 11" key="6">
    <citation type="submission" date="2019-11" db="EMBL/GenBank/DDBJ databases">
        <title>Draft genome sequence of 12 host-associated Lactobacillus reuteri rodent strains.</title>
        <authorList>
            <person name="Zhang S."/>
            <person name="Ozcam M."/>
            <person name="Van Pijkeren J.P."/>
        </authorList>
    </citation>
    <scope>NUCLEOTIDE SEQUENCE [LARGE SCALE GENOMIC DNA]</scope>
    <source>
        <strain evidence="2 10">6799jm-1</strain>
        <strain evidence="3 11">N4I</strain>
    </source>
</reference>
<reference evidence="4 8" key="2">
    <citation type="submission" date="2016-08" db="EMBL/GenBank/DDBJ databases">
        <title>Probiotic bacterium isolated from chicken gut.</title>
        <authorList>
            <person name="Levy J.L."/>
            <person name="Hassan H.M."/>
            <person name="Mendoza M.A."/>
        </authorList>
    </citation>
    <scope>NUCLEOTIDE SEQUENCE [LARGE SCALE GENOMIC DNA]</scope>
    <source>
        <strain evidence="4 8">P43</strain>
    </source>
</reference>
<evidence type="ECO:0000313" key="1">
    <source>
        <dbReference type="EMBL" id="KEK15662.1"/>
    </source>
</evidence>
<dbReference type="Proteomes" id="UP000460207">
    <property type="component" value="Unassembled WGS sequence"/>
</dbReference>
<dbReference type="Proteomes" id="UP000027731">
    <property type="component" value="Unassembled WGS sequence"/>
</dbReference>
<reference evidence="1 7" key="1">
    <citation type="submission" date="2014-06" db="EMBL/GenBank/DDBJ databases">
        <title>Genetic determinant of reutericyclin biosynthesis of Lactobacillus reuteri.</title>
        <authorList>
            <person name="Lin X."/>
            <person name="Duar R."/>
            <person name="Walter J."/>
            <person name="Gaenzle M."/>
        </authorList>
    </citation>
    <scope>NUCLEOTIDE SEQUENCE [LARGE SCALE GENOMIC DNA]</scope>
    <source>
        <strain evidence="1 7">LTH2584</strain>
    </source>
</reference>
<dbReference type="EMBL" id="JOSX01000013">
    <property type="protein sequence ID" value="KEK15662.1"/>
    <property type="molecule type" value="Genomic_DNA"/>
</dbReference>
<evidence type="ECO:0000313" key="7">
    <source>
        <dbReference type="Proteomes" id="UP000027731"/>
    </source>
</evidence>
<evidence type="ECO:0000313" key="6">
    <source>
        <dbReference type="EMBL" id="TGB11438.1"/>
    </source>
</evidence>
<dbReference type="Proteomes" id="UP000276940">
    <property type="component" value="Unassembled WGS sequence"/>
</dbReference>
<reference evidence="6" key="4">
    <citation type="journal article" date="2019" name="Cell Metab.">
        <title>Nutrient sensing in CD11c cells alters the gut microbiome to regulate food intake and body mass.</title>
        <authorList>
            <person name="Chagwedera N.D."/>
            <person name="Ang Q.Y."/>
            <person name="Bisanz J.E."/>
            <person name="Leong Y.A."/>
            <person name="Ganeshan K."/>
            <person name="Cai J."/>
            <person name="Patterson A.D."/>
            <person name="Turnbaugh P.J."/>
            <person name="Chawla A."/>
        </authorList>
    </citation>
    <scope>NUCLEOTIDE SEQUENCE</scope>
    <source>
        <strain evidence="6">I8-5</strain>
    </source>
</reference>
<dbReference type="Proteomes" id="UP000095141">
    <property type="component" value="Unassembled WGS sequence"/>
</dbReference>
<dbReference type="RefSeq" id="WP_019253767.1">
    <property type="nucleotide sequence ID" value="NZ_CP136906.1"/>
</dbReference>
<dbReference type="GeneID" id="77191343"/>
<dbReference type="Proteomes" id="UP000297521">
    <property type="component" value="Unassembled WGS sequence"/>
</dbReference>
<evidence type="ECO:0000313" key="10">
    <source>
        <dbReference type="Proteomes" id="UP000452188"/>
    </source>
</evidence>
<reference evidence="5 9" key="3">
    <citation type="journal article" date="2018" name="J Appl Environ Microbiol">
        <title>The gut symbionts Lactobacillus reuteri R2lc and 2010 encode a polyketide synthase cluster that activates the mammalian aryl-hydrocarbon receptor.</title>
        <authorList>
            <person name="Ozcam M."/>
            <person name="Roos S."/>
            <person name="Van Pijkeren J.P."/>
        </authorList>
    </citation>
    <scope>NUCLEOTIDE SEQUENCE [LARGE SCALE GENOMIC DNA]</scope>
    <source>
        <strain evidence="5 9">R2lc</strain>
    </source>
</reference>